<organism evidence="1 2">
    <name type="scientific">Lactobacillus crispatus</name>
    <dbReference type="NCBI Taxonomy" id="47770"/>
    <lineage>
        <taxon>Bacteria</taxon>
        <taxon>Bacillati</taxon>
        <taxon>Bacillota</taxon>
        <taxon>Bacilli</taxon>
        <taxon>Lactobacillales</taxon>
        <taxon>Lactobacillaceae</taxon>
        <taxon>Lactobacillus</taxon>
    </lineage>
</organism>
<accession>A0AB37DIB6</accession>
<evidence type="ECO:0000313" key="2">
    <source>
        <dbReference type="Proteomes" id="UP000464915"/>
    </source>
</evidence>
<geneLocation type="plasmid" evidence="1 2">
    <name>unnamed</name>
</geneLocation>
<keyword evidence="1" id="KW-0614">Plasmid</keyword>
<sequence>MSEVLNLATKTLELKVYVFASSVEVNHAFFKSTWGCIVQPNDEKNIFNSSYFQYLKADGQLTLDPINPWRRALLLAFSALKDLGQTKNVVQVIVPSKEVVNKIGTLLTTLDDRESDLKNHIRFATFSWPETQEDTANIQALENNVSLYMDKRLGA</sequence>
<dbReference type="Proteomes" id="UP000464915">
    <property type="component" value="Plasmid unnamed"/>
</dbReference>
<evidence type="ECO:0000313" key="1">
    <source>
        <dbReference type="EMBL" id="QHQ69055.1"/>
    </source>
</evidence>
<name>A0AB37DIB6_9LACO</name>
<reference evidence="1 2" key="1">
    <citation type="submission" date="2019-12" db="EMBL/GenBank/DDBJ databases">
        <title>Complete Genome Sequences of Lactobacillus strains, C25 and P38, Isolated from Chicken Cecum.</title>
        <authorList>
            <person name="Hassan H.M."/>
            <person name="Mendoza M."/>
            <person name="Rezvani M."/>
            <person name="Koci M.D."/>
            <person name="Dickey A.N."/>
            <person name="Scholl E.H."/>
        </authorList>
    </citation>
    <scope>NUCLEOTIDE SEQUENCE [LARGE SCALE GENOMIC DNA]</scope>
    <source>
        <strain evidence="1 2">C25</strain>
        <plasmid evidence="1 2">unnamed</plasmid>
    </source>
</reference>
<dbReference type="EMBL" id="CP047143">
    <property type="protein sequence ID" value="QHQ69055.1"/>
    <property type="molecule type" value="Genomic_DNA"/>
</dbReference>
<dbReference type="RefSeq" id="WP_065989282.1">
    <property type="nucleotide sequence ID" value="NZ_CP047143.1"/>
</dbReference>
<protein>
    <submittedName>
        <fullName evidence="1">Uncharacterized protein</fullName>
    </submittedName>
</protein>
<proteinExistence type="predicted"/>
<gene>
    <name evidence="1" type="ORF">GSR61_10740</name>
</gene>
<dbReference type="AlphaFoldDB" id="A0AB37DIB6"/>